<sequence length="286" mass="30105">MILVTGATGKVGGQVAKQLAEAGADVRALVRDPDRARAALPEGVEIVRGDLTDLTGLETALEGVEAAFLMWPLHGPEGAAEVVGTLARHAGRLVYLSAGGGDQGPDEEADPEDGIMGGHAHLERLVRDSGAEWTLLRPGGFASNTLGWADKVRAGGPVRIASPRAARALVHEADIAAVAVRALLTDELVGRAPGMTGPEVLTQAEMVQTIGEVLGRPLKVEEQPREEAHAELVAAGLPDHYAEGILDAHVQMEHEPEAATTDFPTVMGRQALTYRDWVTDHVADFS</sequence>
<dbReference type="RefSeq" id="WP_274040121.1">
    <property type="nucleotide sequence ID" value="NZ_JANCPR020000010.1"/>
</dbReference>
<dbReference type="SUPFAM" id="SSF51735">
    <property type="entry name" value="NAD(P)-binding Rossmann-fold domains"/>
    <property type="match status" value="1"/>
</dbReference>
<evidence type="ECO:0000313" key="2">
    <source>
        <dbReference type="EMBL" id="MDJ1132767.1"/>
    </source>
</evidence>
<dbReference type="Proteomes" id="UP001214441">
    <property type="component" value="Unassembled WGS sequence"/>
</dbReference>
<dbReference type="EMBL" id="JANCPR020000010">
    <property type="protein sequence ID" value="MDJ1132767.1"/>
    <property type="molecule type" value="Genomic_DNA"/>
</dbReference>
<keyword evidence="3" id="KW-1185">Reference proteome</keyword>
<name>A0ABT6ZUM2_9ACTN</name>
<dbReference type="InterPro" id="IPR016040">
    <property type="entry name" value="NAD(P)-bd_dom"/>
</dbReference>
<dbReference type="Gene3D" id="3.90.25.10">
    <property type="entry name" value="UDP-galactose 4-epimerase, domain 1"/>
    <property type="match status" value="1"/>
</dbReference>
<organism evidence="2 3">
    <name type="scientific">Streptomyces iconiensis</name>
    <dbReference type="NCBI Taxonomy" id="1384038"/>
    <lineage>
        <taxon>Bacteria</taxon>
        <taxon>Bacillati</taxon>
        <taxon>Actinomycetota</taxon>
        <taxon>Actinomycetes</taxon>
        <taxon>Kitasatosporales</taxon>
        <taxon>Streptomycetaceae</taxon>
        <taxon>Streptomyces</taxon>
    </lineage>
</organism>
<dbReference type="Gene3D" id="3.40.50.720">
    <property type="entry name" value="NAD(P)-binding Rossmann-like Domain"/>
    <property type="match status" value="1"/>
</dbReference>
<accession>A0ABT6ZUM2</accession>
<evidence type="ECO:0000259" key="1">
    <source>
        <dbReference type="Pfam" id="PF13460"/>
    </source>
</evidence>
<dbReference type="Pfam" id="PF13460">
    <property type="entry name" value="NAD_binding_10"/>
    <property type="match status" value="1"/>
</dbReference>
<reference evidence="2 3" key="1">
    <citation type="submission" date="2023-05" db="EMBL/GenBank/DDBJ databases">
        <title>Streptantibioticus silvisoli sp. nov., acidotolerant actinomycetes 1 from pine litter.</title>
        <authorList>
            <person name="Swiecimska M."/>
            <person name="Golinska P."/>
            <person name="Sangal V."/>
            <person name="Wachnowicz B."/>
            <person name="Goodfellow M."/>
        </authorList>
    </citation>
    <scope>NUCLEOTIDE SEQUENCE [LARGE SCALE GENOMIC DNA]</scope>
    <source>
        <strain evidence="2 3">DSM 42109</strain>
    </source>
</reference>
<protein>
    <submittedName>
        <fullName evidence="2">NAD(P)H-binding protein</fullName>
    </submittedName>
</protein>
<proteinExistence type="predicted"/>
<gene>
    <name evidence="2" type="ORF">NMN56_012540</name>
</gene>
<dbReference type="PANTHER" id="PTHR43162">
    <property type="match status" value="1"/>
</dbReference>
<evidence type="ECO:0000313" key="3">
    <source>
        <dbReference type="Proteomes" id="UP001214441"/>
    </source>
</evidence>
<dbReference type="InterPro" id="IPR036291">
    <property type="entry name" value="NAD(P)-bd_dom_sf"/>
</dbReference>
<dbReference type="PANTHER" id="PTHR43162:SF1">
    <property type="entry name" value="PRESTALK A DIFFERENTIATION PROTEIN A"/>
    <property type="match status" value="1"/>
</dbReference>
<dbReference type="InterPro" id="IPR051604">
    <property type="entry name" value="Ergot_Alk_Oxidoreductase"/>
</dbReference>
<feature type="domain" description="NAD(P)-binding" evidence="1">
    <location>
        <begin position="6"/>
        <end position="184"/>
    </location>
</feature>
<comment type="caution">
    <text evidence="2">The sequence shown here is derived from an EMBL/GenBank/DDBJ whole genome shotgun (WGS) entry which is preliminary data.</text>
</comment>